<feature type="compositionally biased region" description="Basic and acidic residues" evidence="1">
    <location>
        <begin position="11"/>
        <end position="20"/>
    </location>
</feature>
<reference evidence="2" key="2">
    <citation type="submission" date="2016-06" db="EMBL/GenBank/DDBJ databases">
        <title>The genome of a short-lived fish provides insights into sex chromosome evolution and the genetic control of aging.</title>
        <authorList>
            <person name="Reichwald K."/>
            <person name="Felder M."/>
            <person name="Petzold A."/>
            <person name="Koch P."/>
            <person name="Groth M."/>
            <person name="Platzer M."/>
        </authorList>
    </citation>
    <scope>NUCLEOTIDE SEQUENCE</scope>
    <source>
        <tissue evidence="2">Brain</tissue>
    </source>
</reference>
<organism evidence="2">
    <name type="scientific">Iconisemion striatum</name>
    <dbReference type="NCBI Taxonomy" id="60296"/>
    <lineage>
        <taxon>Eukaryota</taxon>
        <taxon>Metazoa</taxon>
        <taxon>Chordata</taxon>
        <taxon>Craniata</taxon>
        <taxon>Vertebrata</taxon>
        <taxon>Euteleostomi</taxon>
        <taxon>Actinopterygii</taxon>
        <taxon>Neopterygii</taxon>
        <taxon>Teleostei</taxon>
        <taxon>Neoteleostei</taxon>
        <taxon>Acanthomorphata</taxon>
        <taxon>Ovalentaria</taxon>
        <taxon>Atherinomorphae</taxon>
        <taxon>Cyprinodontiformes</taxon>
        <taxon>Nothobranchiidae</taxon>
        <taxon>Iconisemion</taxon>
    </lineage>
</organism>
<sequence>MDASQPKQQFVHREADHPEPMEDGQNQSDVQRRASGPGPQVRPSSCVETAAMLYNAANRVQISRKRHHQQAVRRDQRLQTEKMSDEEKAGRGRSISAPSTISSQMMDDSVESPHGNVSPFLSPKSPSLSPFSFNPAAPTPRGVLKHSTSQDSEASMEMLTKRRRVEENRRVTFSEQVTLIESESLDMDFTDSEEEDDSGAEEESLSDQVFEVEQVEAEEVPHIRRSNLPAWIKALKKMNAGKKH</sequence>
<dbReference type="EMBL" id="HADW01019444">
    <property type="protein sequence ID" value="SBP20844.1"/>
    <property type="molecule type" value="Transcribed_RNA"/>
</dbReference>
<name>A0A1A7XSM8_9TELE</name>
<feature type="compositionally biased region" description="Polar residues" evidence="1">
    <location>
        <begin position="96"/>
        <end position="106"/>
    </location>
</feature>
<feature type="compositionally biased region" description="Basic and acidic residues" evidence="1">
    <location>
        <begin position="72"/>
        <end position="90"/>
    </location>
</feature>
<feature type="region of interest" description="Disordered" evidence="1">
    <location>
        <begin position="182"/>
        <end position="208"/>
    </location>
</feature>
<gene>
    <name evidence="2" type="primary">Nfu_g_1_004315</name>
</gene>
<feature type="compositionally biased region" description="Low complexity" evidence="1">
    <location>
        <begin position="118"/>
        <end position="136"/>
    </location>
</feature>
<feature type="compositionally biased region" description="Acidic residues" evidence="1">
    <location>
        <begin position="183"/>
        <end position="205"/>
    </location>
</feature>
<protein>
    <submittedName>
        <fullName evidence="2">Uncharacterized protein</fullName>
    </submittedName>
</protein>
<dbReference type="AlphaFoldDB" id="A0A1A7XSM8"/>
<accession>A0A1A7XSM8</accession>
<feature type="region of interest" description="Disordered" evidence="1">
    <location>
        <begin position="59"/>
        <end position="163"/>
    </location>
</feature>
<evidence type="ECO:0000313" key="2">
    <source>
        <dbReference type="EMBL" id="SBP20844.1"/>
    </source>
</evidence>
<feature type="region of interest" description="Disordered" evidence="1">
    <location>
        <begin position="1"/>
        <end position="47"/>
    </location>
</feature>
<feature type="compositionally biased region" description="Basic residues" evidence="1">
    <location>
        <begin position="62"/>
        <end position="71"/>
    </location>
</feature>
<reference evidence="2" key="1">
    <citation type="submission" date="2016-05" db="EMBL/GenBank/DDBJ databases">
        <authorList>
            <person name="Lavstsen T."/>
            <person name="Jespersen J.S."/>
        </authorList>
    </citation>
    <scope>NUCLEOTIDE SEQUENCE</scope>
    <source>
        <tissue evidence="2">Brain</tissue>
    </source>
</reference>
<evidence type="ECO:0000256" key="1">
    <source>
        <dbReference type="SAM" id="MobiDB-lite"/>
    </source>
</evidence>
<proteinExistence type="predicted"/>